<feature type="region of interest" description="Disordered" evidence="2">
    <location>
        <begin position="1"/>
        <end position="24"/>
    </location>
</feature>
<feature type="region of interest" description="Disordered" evidence="2">
    <location>
        <begin position="843"/>
        <end position="1032"/>
    </location>
</feature>
<dbReference type="HOGENOM" id="CLU_003417_0_0_1"/>
<feature type="compositionally biased region" description="Basic and acidic residues" evidence="2">
    <location>
        <begin position="843"/>
        <end position="859"/>
    </location>
</feature>
<name>A0A0C3FI96_PILCF</name>
<dbReference type="GO" id="GO:0005634">
    <property type="term" value="C:nucleus"/>
    <property type="evidence" value="ECO:0007669"/>
    <property type="project" value="TreeGrafter"/>
</dbReference>
<feature type="compositionally biased region" description="Basic and acidic residues" evidence="2">
    <location>
        <begin position="13"/>
        <end position="24"/>
    </location>
</feature>
<feature type="compositionally biased region" description="Acidic residues" evidence="2">
    <location>
        <begin position="876"/>
        <end position="901"/>
    </location>
</feature>
<sequence>MARIRKEKGVRRGTKDLSRSIQDVGKKSEISKQQVIALGGDEYDYDLVKDVEDAGSGEEDPALSKDVSKFLKELKLDGTQLDSSDVQRVDKVSKRGGTTSKPFVSVHAKQPKLNNAESSNVSEQTPVVKPVKPAAPESKRPKSNFVVEPTSQWYIALPALPPPTAPTPALTAAKLVSLTTHAATLHANTIATYQSQSSSTATNTTSDFSFLQKILQGGTLSDRLSALTLLVQSSPVHNLKALETLKGMAERGKGKGGREESLKALRCVVDWWVGGGAPSRKLKYFRDQHLMHPFLTDQHLLLWYFEDWLKKYFFSILQILETLSLDPLPYVRTQALSLIFTLLRDKPEQEHNLLRLLVNKLGDTEKSLCSRASYHLLQLAQSHPSMKTIIVREITSLVLRPPAPTASLTSSSTHIRFNDATSSSSAAKVSKPKKETNVHARYYATITYNQIVLAPGDREVALQLINVYFEIFKELLGEGSSNDKVGGADDDATNEKGGGKQKSKGKEEGRKGYVKTKAKAKAKEVKGEAGFAEVEDEHSKLISAILTGVNRALPFAKISSADVILNKHVDTLFLVTHTSTFNISLQALLLIQQIASSVSSSSLARSITDRYYRTLYASLHDPRLASSSKQAMYLNLLFKSLKSDEDKERVKAFVRRFVQVLVSGGGGATEFVAGGLYLLGELFNTVPGLRAMLDAPPLSADTDGEYDPRKREPQFAHASSSAVWEFIPLAHHYHPTVSLHARQLLSSKFLTASADLSLNTLSHFLDRFVYKNPKKSAKHKGSSVMQPAASGLDSTGVKLLKGEVLSGALAPVNGEKFWKKRAEEVPVDELFFHKFFSQKNEKERAKAAKVDKRKDHDDSTSSSDWALDDHKHELQESDGEVSDAEINVPEEAEEDSDADEAEIWKVMQATMPKEAGDSDLMDDNENDDPPSGLDDDDDDDDDDDVGLDASLNSSDEDEDEMQQEDADVLALAEGSDNDDLINLDEDLPGGLIDYDVSDSETAPNDQEWTGLDGGQKRKRGGEKRAQGKRKKLRSLPTFASYEDYAKMIDEGPEDDI</sequence>
<feature type="compositionally biased region" description="Polar residues" evidence="2">
    <location>
        <begin position="112"/>
        <end position="125"/>
    </location>
</feature>
<proteinExistence type="inferred from homology"/>
<comment type="similarity">
    <text evidence="1">Belongs to the CBF/MAK21 family.</text>
</comment>
<evidence type="ECO:0000313" key="4">
    <source>
        <dbReference type="EMBL" id="KIM79374.1"/>
    </source>
</evidence>
<dbReference type="InterPro" id="IPR040155">
    <property type="entry name" value="CEBPZ/Mak21-like"/>
</dbReference>
<dbReference type="AlphaFoldDB" id="A0A0C3FI96"/>
<evidence type="ECO:0000259" key="3">
    <source>
        <dbReference type="Pfam" id="PF03914"/>
    </source>
</evidence>
<gene>
    <name evidence="4" type="ORF">PILCRDRAFT_98219</name>
</gene>
<dbReference type="InterPro" id="IPR005612">
    <property type="entry name" value="CCAAT-binding_factor"/>
</dbReference>
<dbReference type="PANTHER" id="PTHR12048">
    <property type="entry name" value="CCAAT-BINDING FACTOR-RELATED"/>
    <property type="match status" value="1"/>
</dbReference>
<evidence type="ECO:0000256" key="2">
    <source>
        <dbReference type="SAM" id="MobiDB-lite"/>
    </source>
</evidence>
<dbReference type="OrthoDB" id="28947at2759"/>
<dbReference type="EMBL" id="KN833010">
    <property type="protein sequence ID" value="KIM79374.1"/>
    <property type="molecule type" value="Genomic_DNA"/>
</dbReference>
<feature type="region of interest" description="Disordered" evidence="2">
    <location>
        <begin position="483"/>
        <end position="515"/>
    </location>
</feature>
<protein>
    <recommendedName>
        <fullName evidence="3">CCAAT-binding factor domain-containing protein</fullName>
    </recommendedName>
</protein>
<dbReference type="InParanoid" id="A0A0C3FI96"/>
<evidence type="ECO:0000256" key="1">
    <source>
        <dbReference type="ARBA" id="ARBA00007797"/>
    </source>
</evidence>
<keyword evidence="5" id="KW-1185">Reference proteome</keyword>
<evidence type="ECO:0000313" key="5">
    <source>
        <dbReference type="Proteomes" id="UP000054166"/>
    </source>
</evidence>
<feature type="compositionally biased region" description="Acidic residues" evidence="2">
    <location>
        <begin position="954"/>
        <end position="967"/>
    </location>
</feature>
<feature type="compositionally biased region" description="Acidic residues" evidence="2">
    <location>
        <begin position="917"/>
        <end position="946"/>
    </location>
</feature>
<dbReference type="FunCoup" id="A0A0C3FI96">
    <property type="interactions" value="653"/>
</dbReference>
<feature type="compositionally biased region" description="Acidic residues" evidence="2">
    <location>
        <begin position="975"/>
        <end position="987"/>
    </location>
</feature>
<dbReference type="SUPFAM" id="SSF48371">
    <property type="entry name" value="ARM repeat"/>
    <property type="match status" value="1"/>
</dbReference>
<dbReference type="Pfam" id="PF03914">
    <property type="entry name" value="CBF"/>
    <property type="match status" value="1"/>
</dbReference>
<feature type="domain" description="CCAAT-binding factor" evidence="3">
    <location>
        <begin position="584"/>
        <end position="741"/>
    </location>
</feature>
<dbReference type="InterPro" id="IPR016024">
    <property type="entry name" value="ARM-type_fold"/>
</dbReference>
<feature type="region of interest" description="Disordered" evidence="2">
    <location>
        <begin position="82"/>
        <end position="142"/>
    </location>
</feature>
<feature type="compositionally biased region" description="Basic residues" evidence="2">
    <location>
        <begin position="1016"/>
        <end position="1032"/>
    </location>
</feature>
<accession>A0A0C3FI96</accession>
<dbReference type="Proteomes" id="UP000054166">
    <property type="component" value="Unassembled WGS sequence"/>
</dbReference>
<feature type="compositionally biased region" description="Basic and acidic residues" evidence="2">
    <location>
        <begin position="493"/>
        <end position="511"/>
    </location>
</feature>
<dbReference type="STRING" id="765440.A0A0C3FI96"/>
<reference evidence="5" key="2">
    <citation type="submission" date="2015-01" db="EMBL/GenBank/DDBJ databases">
        <title>Evolutionary Origins and Diversification of the Mycorrhizal Mutualists.</title>
        <authorList>
            <consortium name="DOE Joint Genome Institute"/>
            <consortium name="Mycorrhizal Genomics Consortium"/>
            <person name="Kohler A."/>
            <person name="Kuo A."/>
            <person name="Nagy L.G."/>
            <person name="Floudas D."/>
            <person name="Copeland A."/>
            <person name="Barry K.W."/>
            <person name="Cichocki N."/>
            <person name="Veneault-Fourrey C."/>
            <person name="LaButti K."/>
            <person name="Lindquist E.A."/>
            <person name="Lipzen A."/>
            <person name="Lundell T."/>
            <person name="Morin E."/>
            <person name="Murat C."/>
            <person name="Riley R."/>
            <person name="Ohm R."/>
            <person name="Sun H."/>
            <person name="Tunlid A."/>
            <person name="Henrissat B."/>
            <person name="Grigoriev I.V."/>
            <person name="Hibbett D.S."/>
            <person name="Martin F."/>
        </authorList>
    </citation>
    <scope>NUCLEOTIDE SEQUENCE [LARGE SCALE GENOMIC DNA]</scope>
    <source>
        <strain evidence="5">F 1598</strain>
    </source>
</reference>
<feature type="compositionally biased region" description="Low complexity" evidence="2">
    <location>
        <begin position="126"/>
        <end position="136"/>
    </location>
</feature>
<feature type="compositionally biased region" description="Basic residues" evidence="2">
    <location>
        <begin position="1"/>
        <end position="12"/>
    </location>
</feature>
<dbReference type="PANTHER" id="PTHR12048:SF0">
    <property type="entry name" value="CCAAT_ENHANCER-BINDING PROTEIN ZETA"/>
    <property type="match status" value="1"/>
</dbReference>
<organism evidence="4 5">
    <name type="scientific">Piloderma croceum (strain F 1598)</name>
    <dbReference type="NCBI Taxonomy" id="765440"/>
    <lineage>
        <taxon>Eukaryota</taxon>
        <taxon>Fungi</taxon>
        <taxon>Dikarya</taxon>
        <taxon>Basidiomycota</taxon>
        <taxon>Agaricomycotina</taxon>
        <taxon>Agaricomycetes</taxon>
        <taxon>Agaricomycetidae</taxon>
        <taxon>Atheliales</taxon>
        <taxon>Atheliaceae</taxon>
        <taxon>Piloderma</taxon>
    </lineage>
</organism>
<reference evidence="4 5" key="1">
    <citation type="submission" date="2014-04" db="EMBL/GenBank/DDBJ databases">
        <authorList>
            <consortium name="DOE Joint Genome Institute"/>
            <person name="Kuo A."/>
            <person name="Tarkka M."/>
            <person name="Buscot F."/>
            <person name="Kohler A."/>
            <person name="Nagy L.G."/>
            <person name="Floudas D."/>
            <person name="Copeland A."/>
            <person name="Barry K.W."/>
            <person name="Cichocki N."/>
            <person name="Veneault-Fourrey C."/>
            <person name="LaButti K."/>
            <person name="Lindquist E.A."/>
            <person name="Lipzen A."/>
            <person name="Lundell T."/>
            <person name="Morin E."/>
            <person name="Murat C."/>
            <person name="Sun H."/>
            <person name="Tunlid A."/>
            <person name="Henrissat B."/>
            <person name="Grigoriev I.V."/>
            <person name="Hibbett D.S."/>
            <person name="Martin F."/>
            <person name="Nordberg H.P."/>
            <person name="Cantor M.N."/>
            <person name="Hua S.X."/>
        </authorList>
    </citation>
    <scope>NUCLEOTIDE SEQUENCE [LARGE SCALE GENOMIC DNA]</scope>
    <source>
        <strain evidence="4 5">F 1598</strain>
    </source>
</reference>